<dbReference type="InterPro" id="IPR025695">
    <property type="entry name" value="DoxX-like"/>
</dbReference>
<evidence type="ECO:0008006" key="4">
    <source>
        <dbReference type="Google" id="ProtNLM"/>
    </source>
</evidence>
<keyword evidence="3" id="KW-1185">Reference proteome</keyword>
<gene>
    <name evidence="2" type="ORF">HDF09_001268</name>
</gene>
<dbReference type="Pfam" id="PF13781">
    <property type="entry name" value="DoxX_3"/>
    <property type="match status" value="1"/>
</dbReference>
<feature type="transmembrane region" description="Helical" evidence="1">
    <location>
        <begin position="159"/>
        <end position="178"/>
    </location>
</feature>
<keyword evidence="1" id="KW-0812">Transmembrane</keyword>
<evidence type="ECO:0000313" key="2">
    <source>
        <dbReference type="EMBL" id="MBB5316618.1"/>
    </source>
</evidence>
<evidence type="ECO:0000313" key="3">
    <source>
        <dbReference type="Proteomes" id="UP000568106"/>
    </source>
</evidence>
<sequence>MRTPMDRLWKFTQDPALHQRWDLRFTTIHYLPKTDSTSPQRFLYETRVGFGLAVAGEGESTGTRSGASGEATSALKFWSDDSRSLIRAGAGYWKYIPAGEEIRFLTWYDYQPRFGLLGRVFDDLVFRPLMGWATAWSFDRLRLWLEDDFAPELVLRSSLIYGICRGLIAFVWIWHGLVPKLLFHDVGELAMLSNAGVAAPWLPLIGFAEIALGLLGLLAWRWRGYFLLTGTAMIAALFGVALSSPAQLSAAFNPVTLNLAVSALCFCGWLSHRGTAFAGRCLRRPYATKDNEVSDAVHL</sequence>
<feature type="transmembrane region" description="Helical" evidence="1">
    <location>
        <begin position="225"/>
        <end position="244"/>
    </location>
</feature>
<comment type="caution">
    <text evidence="2">The sequence shown here is derived from an EMBL/GenBank/DDBJ whole genome shotgun (WGS) entry which is preliminary data.</text>
</comment>
<feature type="transmembrane region" description="Helical" evidence="1">
    <location>
        <begin position="198"/>
        <end position="218"/>
    </location>
</feature>
<reference evidence="2" key="1">
    <citation type="submission" date="2020-08" db="EMBL/GenBank/DDBJ databases">
        <title>Genomic Encyclopedia of Type Strains, Phase IV (KMG-V): Genome sequencing to study the core and pangenomes of soil and plant-associated prokaryotes.</title>
        <authorList>
            <person name="Whitman W."/>
        </authorList>
    </citation>
    <scope>NUCLEOTIDE SEQUENCE [LARGE SCALE GENOMIC DNA]</scope>
    <source>
        <strain evidence="2">M8UP27</strain>
    </source>
</reference>
<accession>A0A7W8MQJ2</accession>
<name>A0A7W8MQJ2_9BACT</name>
<proteinExistence type="predicted"/>
<keyword evidence="1" id="KW-0472">Membrane</keyword>
<feature type="transmembrane region" description="Helical" evidence="1">
    <location>
        <begin position="250"/>
        <end position="270"/>
    </location>
</feature>
<organism evidence="2 3">
    <name type="scientific">Tunturiibacter empetritectus</name>
    <dbReference type="NCBI Taxonomy" id="3069691"/>
    <lineage>
        <taxon>Bacteria</taxon>
        <taxon>Pseudomonadati</taxon>
        <taxon>Acidobacteriota</taxon>
        <taxon>Terriglobia</taxon>
        <taxon>Terriglobales</taxon>
        <taxon>Acidobacteriaceae</taxon>
        <taxon>Tunturiibacter</taxon>
    </lineage>
</organism>
<dbReference type="EMBL" id="JACHDY010000001">
    <property type="protein sequence ID" value="MBB5316618.1"/>
    <property type="molecule type" value="Genomic_DNA"/>
</dbReference>
<dbReference type="Proteomes" id="UP000568106">
    <property type="component" value="Unassembled WGS sequence"/>
</dbReference>
<protein>
    <recommendedName>
        <fullName evidence="4">DoxX family protein</fullName>
    </recommendedName>
</protein>
<evidence type="ECO:0000256" key="1">
    <source>
        <dbReference type="SAM" id="Phobius"/>
    </source>
</evidence>
<keyword evidence="1" id="KW-1133">Transmembrane helix</keyword>
<dbReference type="AlphaFoldDB" id="A0A7W8MQJ2"/>